<evidence type="ECO:0000256" key="4">
    <source>
        <dbReference type="ARBA" id="ARBA00022729"/>
    </source>
</evidence>
<dbReference type="GO" id="GO:0009251">
    <property type="term" value="P:glucan catabolic process"/>
    <property type="evidence" value="ECO:0007669"/>
    <property type="project" value="TreeGrafter"/>
</dbReference>
<dbReference type="InterPro" id="IPR026891">
    <property type="entry name" value="Fn3-like"/>
</dbReference>
<dbReference type="PROSITE" id="PS00775">
    <property type="entry name" value="GLYCOSYL_HYDROL_F3"/>
    <property type="match status" value="1"/>
</dbReference>
<dbReference type="GO" id="GO:0008422">
    <property type="term" value="F:beta-glucosidase activity"/>
    <property type="evidence" value="ECO:0007669"/>
    <property type="project" value="UniProtKB-EC"/>
</dbReference>
<dbReference type="FunFam" id="2.60.40.10:FF:000495">
    <property type="entry name" value="Periplasmic beta-glucosidase"/>
    <property type="match status" value="1"/>
</dbReference>
<evidence type="ECO:0000256" key="1">
    <source>
        <dbReference type="ARBA" id="ARBA00000448"/>
    </source>
</evidence>
<dbReference type="SMART" id="SM01217">
    <property type="entry name" value="Fn3_like"/>
    <property type="match status" value="1"/>
</dbReference>
<dbReference type="Pfam" id="PF00933">
    <property type="entry name" value="Glyco_hydro_3"/>
    <property type="match status" value="1"/>
</dbReference>
<dbReference type="Gene3D" id="2.60.40.10">
    <property type="entry name" value="Immunoglobulins"/>
    <property type="match status" value="1"/>
</dbReference>
<dbReference type="InterPro" id="IPR013783">
    <property type="entry name" value="Ig-like_fold"/>
</dbReference>
<proteinExistence type="inferred from homology"/>
<keyword evidence="6 7" id="KW-0326">Glycosidase</keyword>
<evidence type="ECO:0000256" key="7">
    <source>
        <dbReference type="RuleBase" id="RU361161"/>
    </source>
</evidence>
<dbReference type="PANTHER" id="PTHR30620:SF16">
    <property type="entry name" value="LYSOSOMAL BETA GLUCOSIDASE"/>
    <property type="match status" value="1"/>
</dbReference>
<protein>
    <recommendedName>
        <fullName evidence="3">beta-glucosidase</fullName>
        <ecNumber evidence="3">3.2.1.21</ecNumber>
    </recommendedName>
</protein>
<dbReference type="SUPFAM" id="SSF51445">
    <property type="entry name" value="(Trans)glycosidases"/>
    <property type="match status" value="1"/>
</dbReference>
<feature type="signal peptide" evidence="8">
    <location>
        <begin position="1"/>
        <end position="23"/>
    </location>
</feature>
<evidence type="ECO:0000256" key="3">
    <source>
        <dbReference type="ARBA" id="ARBA00012744"/>
    </source>
</evidence>
<accession>A0A060CSM4</accession>
<dbReference type="PRINTS" id="PR00133">
    <property type="entry name" value="GLHYDRLASE3"/>
</dbReference>
<dbReference type="PANTHER" id="PTHR30620">
    <property type="entry name" value="PERIPLASMIC BETA-GLUCOSIDASE-RELATED"/>
    <property type="match status" value="1"/>
</dbReference>
<dbReference type="InterPro" id="IPR017853">
    <property type="entry name" value="GH"/>
</dbReference>
<feature type="domain" description="Fibronectin type III-like" evidence="9">
    <location>
        <begin position="715"/>
        <end position="784"/>
    </location>
</feature>
<dbReference type="AlphaFoldDB" id="A0A060CSM4"/>
<dbReference type="InterPro" id="IPR036962">
    <property type="entry name" value="Glyco_hydro_3_N_sf"/>
</dbReference>
<comment type="similarity">
    <text evidence="2 7">Belongs to the glycosyl hydrolase 3 family.</text>
</comment>
<sequence length="796" mass="86590">MNVRKLGLLGFLALSGIFSNGFAQKDTDKRVEELLAKMTLEEKIGQMNQVSFFAVDDKAIAQYSDDDMDTFLVRMGIAGGQDQKKPSEMTRDEKTALIKKAAAQILDNNITQPVRDGKIGSLLNIVDPGMINKLQKAALEESRLGIPMIIGRDVIHGFKTIFPIPLGQAASFNPQLVEDGARIAAVEARSVGINWTFAPMLDISRDARWGRIAESLGEDPYLGGQLGAAMVRGFQGNGNLSDPDAIAACVKHFIGYGAAEGGRDYNTTNIPLHLMWNVYLPPFYNSVKAGAATLMTSFNDNDGIPASANDYLLKDVLRGKWKFDGFVVSDWASMTEMLAHGYAKDGKQVAELSANAGVDMEMVSGTYLKYLPELIREGKVSMETVDNAVRNILRVKIRMGLFENPYVDTKKASILYTAAHLNAARRAAVESAILLKNDNNTLPLSESKKIAVIGPMADAPHDQMGTWVFDGDKNHTITPIGALKADYKHINYVYEPALGYSRDKNTSNFEKARQAAANADVAVVFLGEESILSGEAHSLSNINLIGVQSELLKAVKSAGKPVILVIMAGRPLTIERDLPYADAVLYNFHPGTMGGPAIFDLLFGKANPSGKLPVTFVREVGQIPMYYNHNNTGRPFVGNEVMLNDIPLEAGQTSLGNTSFYLDSGKDPLFPFGYGLSYSKFEYSNLDLSSASIPVNGVLTVKATLKNVSNVEGTEVVQLYIQDKVGSIVRPVKELKGFQRVSLKGGETKVVEFKLSADELAFYGRDLVKKVEVGDFNIWVGGDSNASLKGSFSVTE</sequence>
<evidence type="ECO:0000259" key="9">
    <source>
        <dbReference type="SMART" id="SM01217"/>
    </source>
</evidence>
<evidence type="ECO:0000256" key="5">
    <source>
        <dbReference type="ARBA" id="ARBA00022801"/>
    </source>
</evidence>
<dbReference type="InterPro" id="IPR001764">
    <property type="entry name" value="Glyco_hydro_3_N"/>
</dbReference>
<evidence type="ECO:0000256" key="6">
    <source>
        <dbReference type="ARBA" id="ARBA00023295"/>
    </source>
</evidence>
<name>A0A060CSM4_9BACT</name>
<evidence type="ECO:0000256" key="8">
    <source>
        <dbReference type="SAM" id="SignalP"/>
    </source>
</evidence>
<dbReference type="InterPro" id="IPR036881">
    <property type="entry name" value="Glyco_hydro_3_C_sf"/>
</dbReference>
<evidence type="ECO:0000256" key="2">
    <source>
        <dbReference type="ARBA" id="ARBA00005336"/>
    </source>
</evidence>
<dbReference type="Gene3D" id="3.20.20.300">
    <property type="entry name" value="Glycoside hydrolase, family 3, N-terminal domain"/>
    <property type="match status" value="2"/>
</dbReference>
<dbReference type="EMBL" id="KJ095709">
    <property type="protein sequence ID" value="AIA99610.1"/>
    <property type="molecule type" value="Genomic_DNA"/>
</dbReference>
<dbReference type="InterPro" id="IPR051915">
    <property type="entry name" value="Cellulose_Degrad_GH3"/>
</dbReference>
<keyword evidence="4 8" id="KW-0732">Signal</keyword>
<dbReference type="InterPro" id="IPR002772">
    <property type="entry name" value="Glyco_hydro_3_C"/>
</dbReference>
<keyword evidence="5 7" id="KW-0378">Hydrolase</keyword>
<organism evidence="10">
    <name type="scientific">uncultured bacterium contig00110(2014)</name>
    <dbReference type="NCBI Taxonomy" id="1465632"/>
    <lineage>
        <taxon>Bacteria</taxon>
        <taxon>environmental samples</taxon>
    </lineage>
</organism>
<dbReference type="Gene3D" id="3.40.50.1700">
    <property type="entry name" value="Glycoside hydrolase family 3 C-terminal domain"/>
    <property type="match status" value="1"/>
</dbReference>
<dbReference type="Pfam" id="PF14310">
    <property type="entry name" value="Fn3-like"/>
    <property type="match status" value="1"/>
</dbReference>
<dbReference type="EC" id="3.2.1.21" evidence="3"/>
<comment type="catalytic activity">
    <reaction evidence="1">
        <text>Hydrolysis of terminal, non-reducing beta-D-glucosyl residues with release of beta-D-glucose.</text>
        <dbReference type="EC" id="3.2.1.21"/>
    </reaction>
</comment>
<dbReference type="InterPro" id="IPR019800">
    <property type="entry name" value="Glyco_hydro_3_AS"/>
</dbReference>
<feature type="chain" id="PRO_5001586474" description="beta-glucosidase" evidence="8">
    <location>
        <begin position="24"/>
        <end position="796"/>
    </location>
</feature>
<dbReference type="SUPFAM" id="SSF52279">
    <property type="entry name" value="Beta-D-glucan exohydrolase, C-terminal domain"/>
    <property type="match status" value="1"/>
</dbReference>
<evidence type="ECO:0000313" key="10">
    <source>
        <dbReference type="EMBL" id="AIA99610.1"/>
    </source>
</evidence>
<dbReference type="Pfam" id="PF01915">
    <property type="entry name" value="Glyco_hydro_3_C"/>
    <property type="match status" value="1"/>
</dbReference>
<reference evidence="10" key="1">
    <citation type="journal article" date="2014" name="Microb. Ecol.">
        <title>Phylogenetic and Functional Analysis of Gut Microbiota of a Fungus-Growing Higher Termite: Bacteroidetes from Higher Termites Are a Rich Source of beta-Glucosidase Genes.</title>
        <authorList>
            <person name="Zhang M."/>
            <person name="Liu N."/>
            <person name="Qian C."/>
            <person name="Wang Q."/>
            <person name="Wang Q."/>
            <person name="Long Y."/>
            <person name="Huang Y."/>
            <person name="Zhou Z."/>
            <person name="Yan X."/>
        </authorList>
    </citation>
    <scope>NUCLEOTIDE SEQUENCE</scope>
</reference>
<dbReference type="FunFam" id="3.20.20.300:FF:000005">
    <property type="entry name" value="Periplasmic beta-glucosidase"/>
    <property type="match status" value="1"/>
</dbReference>